<feature type="transmembrane region" description="Helical" evidence="2">
    <location>
        <begin position="164"/>
        <end position="184"/>
    </location>
</feature>
<evidence type="ECO:0000313" key="3">
    <source>
        <dbReference type="EMBL" id="KAF7627166.1"/>
    </source>
</evidence>
<comment type="similarity">
    <text evidence="1">Belongs to the nematode receptor-like protein sre family.</text>
</comment>
<keyword evidence="2" id="KW-0812">Transmembrane</keyword>
<organism evidence="3 4">
    <name type="scientific">Meloidogyne graminicola</name>
    <dbReference type="NCBI Taxonomy" id="189291"/>
    <lineage>
        <taxon>Eukaryota</taxon>
        <taxon>Metazoa</taxon>
        <taxon>Ecdysozoa</taxon>
        <taxon>Nematoda</taxon>
        <taxon>Chromadorea</taxon>
        <taxon>Rhabditida</taxon>
        <taxon>Tylenchina</taxon>
        <taxon>Tylenchomorpha</taxon>
        <taxon>Tylenchoidea</taxon>
        <taxon>Meloidogynidae</taxon>
        <taxon>Meloidogyninae</taxon>
        <taxon>Meloidogyne</taxon>
    </lineage>
</organism>
<feature type="transmembrane region" description="Helical" evidence="2">
    <location>
        <begin position="256"/>
        <end position="275"/>
    </location>
</feature>
<dbReference type="PANTHER" id="PTHR23128">
    <property type="entry name" value="SERPENTINE RECEPTOR, CLASS E (EPSILON)-RELATED"/>
    <property type="match status" value="1"/>
</dbReference>
<dbReference type="GO" id="GO:0016020">
    <property type="term" value="C:membrane"/>
    <property type="evidence" value="ECO:0007669"/>
    <property type="project" value="InterPro"/>
</dbReference>
<feature type="transmembrane region" description="Helical" evidence="2">
    <location>
        <begin position="222"/>
        <end position="244"/>
    </location>
</feature>
<dbReference type="InterPro" id="IPR004151">
    <property type="entry name" value="7TM_GPCR_serpentine_rcpt_Sre"/>
</dbReference>
<feature type="transmembrane region" description="Helical" evidence="2">
    <location>
        <begin position="135"/>
        <end position="158"/>
    </location>
</feature>
<keyword evidence="4" id="KW-1185">Reference proteome</keyword>
<accession>A0A8S9ZC23</accession>
<dbReference type="GO" id="GO:0007606">
    <property type="term" value="P:sensory perception of chemical stimulus"/>
    <property type="evidence" value="ECO:0007669"/>
    <property type="project" value="InterPro"/>
</dbReference>
<reference evidence="3" key="1">
    <citation type="journal article" date="2020" name="Ecol. Evol.">
        <title>Genome structure and content of the rice root-knot nematode (Meloidogyne graminicola).</title>
        <authorList>
            <person name="Phan N.T."/>
            <person name="Danchin E.G.J."/>
            <person name="Klopp C."/>
            <person name="Perfus-Barbeoch L."/>
            <person name="Kozlowski D.K."/>
            <person name="Koutsovoulos G.D."/>
            <person name="Lopez-Roques C."/>
            <person name="Bouchez O."/>
            <person name="Zahm M."/>
            <person name="Besnard G."/>
            <person name="Bellafiore S."/>
        </authorList>
    </citation>
    <scope>NUCLEOTIDE SEQUENCE</scope>
    <source>
        <strain evidence="3">VN-18</strain>
    </source>
</reference>
<comment type="caution">
    <text evidence="3">The sequence shown here is derived from an EMBL/GenBank/DDBJ whole genome shotgun (WGS) entry which is preliminary data.</text>
</comment>
<dbReference type="PANTHER" id="PTHR23128:SF132">
    <property type="entry name" value="SERPENTINE RECEPTOR, CLASS E (EPSILON)-RELATED"/>
    <property type="match status" value="1"/>
</dbReference>
<gene>
    <name evidence="3" type="ORF">Mgra_00009563</name>
</gene>
<keyword evidence="2" id="KW-1133">Transmembrane helix</keyword>
<evidence type="ECO:0000256" key="2">
    <source>
        <dbReference type="SAM" id="Phobius"/>
    </source>
</evidence>
<feature type="transmembrane region" description="Helical" evidence="2">
    <location>
        <begin position="58"/>
        <end position="83"/>
    </location>
</feature>
<dbReference type="OrthoDB" id="5834256at2759"/>
<keyword evidence="2" id="KW-0472">Membrane</keyword>
<evidence type="ECO:0000313" key="4">
    <source>
        <dbReference type="Proteomes" id="UP000605970"/>
    </source>
</evidence>
<dbReference type="EMBL" id="JABEBT010000164">
    <property type="protein sequence ID" value="KAF7627166.1"/>
    <property type="molecule type" value="Genomic_DNA"/>
</dbReference>
<sequence>MAFNFPPGPNYTDIQSQLLFTTDIIELTSNLLLACPISIINFILILKTSIIHPNLKLIILCQSLCIFIRGIGRIILNFVRIYLQDYSTKGPSLLAIFYLQPLFIRNCIMHVMVIERIMATLKSKNYEKNRNIFFHIIWIIITTCFAFVNSFSSLIIQYNYFVTLTYSILFLLGIFEIWTFFWILNHNKRNYEKKLLEGRHLLSERYQICENIRTSKQLIPCFILHFINLILPGIYVSLVTFGIYSGQFNQDFTEELLYLITTFISFLIELSMIMFHPFLKREFLHYLIVSFGCRILKSNNSAVVPLTENDISLTNINNKTIKGPIDIDGHLFFTEKQENITNEYFKQLTISWQ</sequence>
<dbReference type="AlphaFoldDB" id="A0A8S9ZC23"/>
<protein>
    <submittedName>
        <fullName evidence="3">Uncharacterized protein</fullName>
    </submittedName>
</protein>
<proteinExistence type="inferred from homology"/>
<dbReference type="Proteomes" id="UP000605970">
    <property type="component" value="Unassembled WGS sequence"/>
</dbReference>
<name>A0A8S9ZC23_9BILA</name>
<dbReference type="Pfam" id="PF03125">
    <property type="entry name" value="Sre"/>
    <property type="match status" value="1"/>
</dbReference>
<evidence type="ECO:0000256" key="1">
    <source>
        <dbReference type="ARBA" id="ARBA00006803"/>
    </source>
</evidence>
<feature type="transmembrane region" description="Helical" evidence="2">
    <location>
        <begin position="27"/>
        <end position="46"/>
    </location>
</feature>
<feature type="transmembrane region" description="Helical" evidence="2">
    <location>
        <begin position="95"/>
        <end position="114"/>
    </location>
</feature>